<dbReference type="Gene3D" id="3.40.630.40">
    <property type="entry name" value="Zn-dependent exopeptidases"/>
    <property type="match status" value="1"/>
</dbReference>
<dbReference type="EMBL" id="JAOCZP010000003">
    <property type="protein sequence ID" value="MCT7375426.1"/>
    <property type="molecule type" value="Genomic_DNA"/>
</dbReference>
<comment type="caution">
    <text evidence="6">The sequence shown here is derived from an EMBL/GenBank/DDBJ whole genome shotgun (WGS) entry which is preliminary data.</text>
</comment>
<dbReference type="Pfam" id="PF01520">
    <property type="entry name" value="Amidase_3"/>
    <property type="match status" value="1"/>
</dbReference>
<keyword evidence="4" id="KW-0472">Membrane</keyword>
<organism evidence="6 7">
    <name type="scientific">Chelativorans salis</name>
    <dbReference type="NCBI Taxonomy" id="2978478"/>
    <lineage>
        <taxon>Bacteria</taxon>
        <taxon>Pseudomonadati</taxon>
        <taxon>Pseudomonadota</taxon>
        <taxon>Alphaproteobacteria</taxon>
        <taxon>Hyphomicrobiales</taxon>
        <taxon>Phyllobacteriaceae</taxon>
        <taxon>Chelativorans</taxon>
    </lineage>
</organism>
<evidence type="ECO:0000313" key="6">
    <source>
        <dbReference type="EMBL" id="MCT7375426.1"/>
    </source>
</evidence>
<dbReference type="InterPro" id="IPR050695">
    <property type="entry name" value="N-acetylmuramoyl_amidase_3"/>
</dbReference>
<comment type="catalytic activity">
    <reaction evidence="1">
        <text>Hydrolyzes the link between N-acetylmuramoyl residues and L-amino acid residues in certain cell-wall glycopeptides.</text>
        <dbReference type="EC" id="3.5.1.28"/>
    </reaction>
</comment>
<keyword evidence="4" id="KW-1133">Transmembrane helix</keyword>
<keyword evidence="4" id="KW-0812">Transmembrane</keyword>
<dbReference type="PANTHER" id="PTHR30404:SF0">
    <property type="entry name" value="N-ACETYLMURAMOYL-L-ALANINE AMIDASE AMIC"/>
    <property type="match status" value="1"/>
</dbReference>
<keyword evidence="7" id="KW-1185">Reference proteome</keyword>
<dbReference type="InterPro" id="IPR021731">
    <property type="entry name" value="AMIN_dom"/>
</dbReference>
<keyword evidence="3" id="KW-0378">Hydrolase</keyword>
<evidence type="ECO:0000313" key="7">
    <source>
        <dbReference type="Proteomes" id="UP001320831"/>
    </source>
</evidence>
<feature type="transmembrane region" description="Helical" evidence="4">
    <location>
        <begin position="37"/>
        <end position="59"/>
    </location>
</feature>
<dbReference type="Gene3D" id="2.60.40.3500">
    <property type="match status" value="1"/>
</dbReference>
<reference evidence="6 7" key="1">
    <citation type="submission" date="2022-09" db="EMBL/GenBank/DDBJ databases">
        <title>Chelativorans salina sp. nov., a novel slightly halophilic bacterium isolated from a saline lake sediment enrichment.</title>
        <authorList>
            <person name="Gao L."/>
            <person name="Fang B.-Z."/>
            <person name="Li W.-J."/>
        </authorList>
    </citation>
    <scope>NUCLEOTIDE SEQUENCE [LARGE SCALE GENOMIC DNA]</scope>
    <source>
        <strain evidence="6 7">EGI FJ00035</strain>
    </source>
</reference>
<name>A0ABT2LLF9_9HYPH</name>
<sequence>MTTTIKVGSRAGVRVSNRQNAGRIGWLRFPSYKVGRAALPPIWLLRSLALALFAVFVLADSVTAEESPQPFSAYNYKMAGDQQRTRIVMRFDRKPDINWFLLRAPHRLVVDLPETKFAIDEAELAPRGLVAKVRYGKMGDGHSRMVFTLEGPFLLDNLAVLENETSPGYRLIVDVVSASEDAFEAAMRERIAAAPDAGTAADKPKPQPDDDRFTVAIDPGHGGIDSGAHGVNGTLEKTITLAFGLELKNKLEETGKYNVVLTRDTDIFLRLDERVRIARENGADLLISIHADSIRQRGFGGATVYTLSDKASDAEAAATAARENFSDALAGIVVKEEKEDVTDILADLIRRETHAFSIHFARSLIGELTDTVNLVNNPLRSAGFRVLRAPDVPSVLLELGYLTNPKEEEQMRDADWRARAAANIVDAIAIFAAVKAKAGG</sequence>
<dbReference type="InterPro" id="IPR002508">
    <property type="entry name" value="MurNAc-LAA_cat"/>
</dbReference>
<protein>
    <recommendedName>
        <fullName evidence="2">N-acetylmuramoyl-L-alanine amidase</fullName>
        <ecNumber evidence="2">3.5.1.28</ecNumber>
    </recommendedName>
</protein>
<evidence type="ECO:0000256" key="2">
    <source>
        <dbReference type="ARBA" id="ARBA00011901"/>
    </source>
</evidence>
<dbReference type="PANTHER" id="PTHR30404">
    <property type="entry name" value="N-ACETYLMURAMOYL-L-ALANINE AMIDASE"/>
    <property type="match status" value="1"/>
</dbReference>
<evidence type="ECO:0000256" key="3">
    <source>
        <dbReference type="ARBA" id="ARBA00022801"/>
    </source>
</evidence>
<accession>A0ABT2LLF9</accession>
<dbReference type="SUPFAM" id="SSF53187">
    <property type="entry name" value="Zn-dependent exopeptidases"/>
    <property type="match status" value="1"/>
</dbReference>
<gene>
    <name evidence="6" type="ORF">N5A92_10325</name>
</gene>
<evidence type="ECO:0000256" key="1">
    <source>
        <dbReference type="ARBA" id="ARBA00001561"/>
    </source>
</evidence>
<feature type="domain" description="MurNAc-LAA" evidence="5">
    <location>
        <begin position="275"/>
        <end position="429"/>
    </location>
</feature>
<evidence type="ECO:0000256" key="4">
    <source>
        <dbReference type="SAM" id="Phobius"/>
    </source>
</evidence>
<dbReference type="Pfam" id="PF11741">
    <property type="entry name" value="AMIN"/>
    <property type="match status" value="1"/>
</dbReference>
<dbReference type="CDD" id="cd02696">
    <property type="entry name" value="MurNAc-LAA"/>
    <property type="match status" value="1"/>
</dbReference>
<dbReference type="SMART" id="SM00646">
    <property type="entry name" value="Ami_3"/>
    <property type="match status" value="1"/>
</dbReference>
<evidence type="ECO:0000259" key="5">
    <source>
        <dbReference type="SMART" id="SM00646"/>
    </source>
</evidence>
<dbReference type="EC" id="3.5.1.28" evidence="2"/>
<proteinExistence type="predicted"/>
<dbReference type="Proteomes" id="UP001320831">
    <property type="component" value="Unassembled WGS sequence"/>
</dbReference>